<dbReference type="EMBL" id="JAODUO010001142">
    <property type="protein sequence ID" value="KAK2170772.1"/>
    <property type="molecule type" value="Genomic_DNA"/>
</dbReference>
<gene>
    <name evidence="1" type="ORF">NP493_1143g01051</name>
</gene>
<dbReference type="AlphaFoldDB" id="A0AAD9KGD1"/>
<protein>
    <submittedName>
        <fullName evidence="1">Uncharacterized protein</fullName>
    </submittedName>
</protein>
<name>A0AAD9KGD1_RIDPI</name>
<reference evidence="1" key="1">
    <citation type="journal article" date="2023" name="Mol. Biol. Evol.">
        <title>Third-Generation Sequencing Reveals the Adaptive Role of the Epigenome in Three Deep-Sea Polychaetes.</title>
        <authorList>
            <person name="Perez M."/>
            <person name="Aroh O."/>
            <person name="Sun Y."/>
            <person name="Lan Y."/>
            <person name="Juniper S.K."/>
            <person name="Young C.R."/>
            <person name="Angers B."/>
            <person name="Qian P.Y."/>
        </authorList>
    </citation>
    <scope>NUCLEOTIDE SEQUENCE</scope>
    <source>
        <strain evidence="1">R07B-5</strain>
    </source>
</reference>
<evidence type="ECO:0000313" key="1">
    <source>
        <dbReference type="EMBL" id="KAK2170772.1"/>
    </source>
</evidence>
<comment type="caution">
    <text evidence="1">The sequence shown here is derived from an EMBL/GenBank/DDBJ whole genome shotgun (WGS) entry which is preliminary data.</text>
</comment>
<keyword evidence="2" id="KW-1185">Reference proteome</keyword>
<sequence length="105" mass="12356">MHTCYFFFSEINKINRNYFDFRFDRTRSKLCAKPNYGNGDLSVIRFSLHANETWGARLTFILSSCLRLGTASLGTNMIFICHQHGKLSRQRQHRRMIGKEYGTKQ</sequence>
<proteinExistence type="predicted"/>
<dbReference type="Proteomes" id="UP001209878">
    <property type="component" value="Unassembled WGS sequence"/>
</dbReference>
<organism evidence="1 2">
    <name type="scientific">Ridgeia piscesae</name>
    <name type="common">Tubeworm</name>
    <dbReference type="NCBI Taxonomy" id="27915"/>
    <lineage>
        <taxon>Eukaryota</taxon>
        <taxon>Metazoa</taxon>
        <taxon>Spiralia</taxon>
        <taxon>Lophotrochozoa</taxon>
        <taxon>Annelida</taxon>
        <taxon>Polychaeta</taxon>
        <taxon>Sedentaria</taxon>
        <taxon>Canalipalpata</taxon>
        <taxon>Sabellida</taxon>
        <taxon>Siboglinidae</taxon>
        <taxon>Ridgeia</taxon>
    </lineage>
</organism>
<accession>A0AAD9KGD1</accession>
<evidence type="ECO:0000313" key="2">
    <source>
        <dbReference type="Proteomes" id="UP001209878"/>
    </source>
</evidence>